<protein>
    <recommendedName>
        <fullName evidence="4">Yeast cell wall synthesis Kre9/Knh1-like N-terminal domain-containing protein</fullName>
    </recommendedName>
</protein>
<sequence>MRSMFYLALSALATLATAAQNPFNVPDGGYEFEAGSPTTLIWDPTTSGSVTLRLQWGAVFTTTTGDLIAGSIANSGNYTWTPSASLASRSDYTVEIIDDDDTSIVNYTPRFSIAGTTGSVTTSVASSTTTSAASSTSSSSGQSTTISATTLSTATSSTSSSASSASSTTESASTASASSSKTASSSSSLTASSSSSSATTTTLSTNAGVANRVSVGMMALVLGAAALI</sequence>
<dbReference type="Pfam" id="PF10342">
    <property type="entry name" value="Kre9_KNH"/>
    <property type="match status" value="1"/>
</dbReference>
<dbReference type="OMA" id="TWDVPSK"/>
<evidence type="ECO:0000313" key="6">
    <source>
        <dbReference type="Proteomes" id="UP000188318"/>
    </source>
</evidence>
<dbReference type="InterPro" id="IPR052982">
    <property type="entry name" value="SRP1/TIP1-like"/>
</dbReference>
<name>A0A1R3RPB9_ASPC5</name>
<dbReference type="STRING" id="602072.A0A1R3RPB9"/>
<feature type="signal peptide" evidence="3">
    <location>
        <begin position="1"/>
        <end position="18"/>
    </location>
</feature>
<dbReference type="OrthoDB" id="2260257at2759"/>
<evidence type="ECO:0000259" key="4">
    <source>
        <dbReference type="Pfam" id="PF10342"/>
    </source>
</evidence>
<dbReference type="InterPro" id="IPR018466">
    <property type="entry name" value="Kre9/Knh1-like_N"/>
</dbReference>
<dbReference type="VEuPathDB" id="FungiDB:ASPCADRAFT_206480"/>
<keyword evidence="1 3" id="KW-0732">Signal</keyword>
<dbReference type="Proteomes" id="UP000188318">
    <property type="component" value="Unassembled WGS sequence"/>
</dbReference>
<organism evidence="5 6">
    <name type="scientific">Aspergillus carbonarius (strain ITEM 5010)</name>
    <dbReference type="NCBI Taxonomy" id="602072"/>
    <lineage>
        <taxon>Eukaryota</taxon>
        <taxon>Fungi</taxon>
        <taxon>Dikarya</taxon>
        <taxon>Ascomycota</taxon>
        <taxon>Pezizomycotina</taxon>
        <taxon>Eurotiomycetes</taxon>
        <taxon>Eurotiomycetidae</taxon>
        <taxon>Eurotiales</taxon>
        <taxon>Aspergillaceae</taxon>
        <taxon>Aspergillus</taxon>
        <taxon>Aspergillus subgen. Circumdati</taxon>
    </lineage>
</organism>
<evidence type="ECO:0000256" key="1">
    <source>
        <dbReference type="ARBA" id="ARBA00022729"/>
    </source>
</evidence>
<evidence type="ECO:0000256" key="3">
    <source>
        <dbReference type="SAM" id="SignalP"/>
    </source>
</evidence>
<dbReference type="AlphaFoldDB" id="A0A1R3RPB9"/>
<feature type="region of interest" description="Disordered" evidence="2">
    <location>
        <begin position="155"/>
        <end position="202"/>
    </location>
</feature>
<keyword evidence="6" id="KW-1185">Reference proteome</keyword>
<dbReference type="PANTHER" id="PTHR40633:SF5">
    <property type="entry name" value="ANCHORED PROTEIN, PUTATIVE (AFU_ORTHOLOGUE AFUA_8G04370)-RELATED"/>
    <property type="match status" value="1"/>
</dbReference>
<dbReference type="EMBL" id="KV907498">
    <property type="protein sequence ID" value="OOF96300.1"/>
    <property type="molecule type" value="Genomic_DNA"/>
</dbReference>
<gene>
    <name evidence="5" type="ORF">ASPCADRAFT_206480</name>
</gene>
<proteinExistence type="predicted"/>
<evidence type="ECO:0000313" key="5">
    <source>
        <dbReference type="EMBL" id="OOF96300.1"/>
    </source>
</evidence>
<reference evidence="6" key="1">
    <citation type="journal article" date="2017" name="Genome Biol.">
        <title>Comparative genomics reveals high biological diversity and specific adaptations in the industrially and medically important fungal genus Aspergillus.</title>
        <authorList>
            <person name="de Vries R.P."/>
            <person name="Riley R."/>
            <person name="Wiebenga A."/>
            <person name="Aguilar-Osorio G."/>
            <person name="Amillis S."/>
            <person name="Uchima C.A."/>
            <person name="Anderluh G."/>
            <person name="Asadollahi M."/>
            <person name="Askin M."/>
            <person name="Barry K."/>
            <person name="Battaglia E."/>
            <person name="Bayram O."/>
            <person name="Benocci T."/>
            <person name="Braus-Stromeyer S.A."/>
            <person name="Caldana C."/>
            <person name="Canovas D."/>
            <person name="Cerqueira G.C."/>
            <person name="Chen F."/>
            <person name="Chen W."/>
            <person name="Choi C."/>
            <person name="Clum A."/>
            <person name="Dos Santos R.A."/>
            <person name="Damasio A.R."/>
            <person name="Diallinas G."/>
            <person name="Emri T."/>
            <person name="Fekete E."/>
            <person name="Flipphi M."/>
            <person name="Freyberg S."/>
            <person name="Gallo A."/>
            <person name="Gournas C."/>
            <person name="Habgood R."/>
            <person name="Hainaut M."/>
            <person name="Harispe M.L."/>
            <person name="Henrissat B."/>
            <person name="Hilden K.S."/>
            <person name="Hope R."/>
            <person name="Hossain A."/>
            <person name="Karabika E."/>
            <person name="Karaffa L."/>
            <person name="Karanyi Z."/>
            <person name="Krasevec N."/>
            <person name="Kuo A."/>
            <person name="Kusch H."/>
            <person name="LaButti K."/>
            <person name="Lagendijk E.L."/>
            <person name="Lapidus A."/>
            <person name="Levasseur A."/>
            <person name="Lindquist E."/>
            <person name="Lipzen A."/>
            <person name="Logrieco A.F."/>
            <person name="MacCabe A."/>
            <person name="Maekelae M.R."/>
            <person name="Malavazi I."/>
            <person name="Melin P."/>
            <person name="Meyer V."/>
            <person name="Mielnichuk N."/>
            <person name="Miskei M."/>
            <person name="Molnar A.P."/>
            <person name="Mule G."/>
            <person name="Ngan C.Y."/>
            <person name="Orejas M."/>
            <person name="Orosz E."/>
            <person name="Ouedraogo J.P."/>
            <person name="Overkamp K.M."/>
            <person name="Park H.-S."/>
            <person name="Perrone G."/>
            <person name="Piumi F."/>
            <person name="Punt P.J."/>
            <person name="Ram A.F."/>
            <person name="Ramon A."/>
            <person name="Rauscher S."/>
            <person name="Record E."/>
            <person name="Riano-Pachon D.M."/>
            <person name="Robert V."/>
            <person name="Roehrig J."/>
            <person name="Ruller R."/>
            <person name="Salamov A."/>
            <person name="Salih N.S."/>
            <person name="Samson R.A."/>
            <person name="Sandor E."/>
            <person name="Sanguinetti M."/>
            <person name="Schuetze T."/>
            <person name="Sepcic K."/>
            <person name="Shelest E."/>
            <person name="Sherlock G."/>
            <person name="Sophianopoulou V."/>
            <person name="Squina F.M."/>
            <person name="Sun H."/>
            <person name="Susca A."/>
            <person name="Todd R.B."/>
            <person name="Tsang A."/>
            <person name="Unkles S.E."/>
            <person name="van de Wiele N."/>
            <person name="van Rossen-Uffink D."/>
            <person name="Oliveira J.V."/>
            <person name="Vesth T.C."/>
            <person name="Visser J."/>
            <person name="Yu J.-H."/>
            <person name="Zhou M."/>
            <person name="Andersen M.R."/>
            <person name="Archer D.B."/>
            <person name="Baker S.E."/>
            <person name="Benoit I."/>
            <person name="Brakhage A.A."/>
            <person name="Braus G.H."/>
            <person name="Fischer R."/>
            <person name="Frisvad J.C."/>
            <person name="Goldman G.H."/>
            <person name="Houbraken J."/>
            <person name="Oakley B."/>
            <person name="Pocsi I."/>
            <person name="Scazzocchio C."/>
            <person name="Seiboth B."/>
            <person name="vanKuyk P.A."/>
            <person name="Wortman J."/>
            <person name="Dyer P.S."/>
            <person name="Grigoriev I.V."/>
        </authorList>
    </citation>
    <scope>NUCLEOTIDE SEQUENCE [LARGE SCALE GENOMIC DNA]</scope>
    <source>
        <strain evidence="6">ITEM 5010</strain>
    </source>
</reference>
<evidence type="ECO:0000256" key="2">
    <source>
        <dbReference type="SAM" id="MobiDB-lite"/>
    </source>
</evidence>
<feature type="domain" description="Yeast cell wall synthesis Kre9/Knh1-like N-terminal" evidence="4">
    <location>
        <begin position="26"/>
        <end position="113"/>
    </location>
</feature>
<feature type="chain" id="PRO_5012797192" description="Yeast cell wall synthesis Kre9/Knh1-like N-terminal domain-containing protein" evidence="3">
    <location>
        <begin position="19"/>
        <end position="228"/>
    </location>
</feature>
<accession>A0A1R3RPB9</accession>
<dbReference type="PANTHER" id="PTHR40633">
    <property type="entry name" value="MATRIX PROTEIN, PUTATIVE (AFU_ORTHOLOGUE AFUA_8G05410)-RELATED"/>
    <property type="match status" value="1"/>
</dbReference>